<dbReference type="OrthoDB" id="674567at2"/>
<name>A0A3G6RDD5_CHRLC</name>
<proteinExistence type="predicted"/>
<keyword evidence="4" id="KW-1185">Reference proteome</keyword>
<dbReference type="RefSeq" id="WP_103293483.1">
    <property type="nucleotide sequence ID" value="NZ_CP033924.1"/>
</dbReference>
<dbReference type="AlphaFoldDB" id="A0A3G6RDD5"/>
<gene>
    <name evidence="2" type="ORF">C1637_20250</name>
    <name evidence="1" type="ORF">EG342_12910</name>
</gene>
<reference evidence="2 3" key="1">
    <citation type="submission" date="2018-01" db="EMBL/GenBank/DDBJ databases">
        <title>Draft genome sequences of Chryseobacterium lactis NCTC11390, Chryseobacterium oncorhynchi 701B-08, and Chryseobacterium viscerum 687B-08.</title>
        <authorList>
            <person name="Jeong J.-J."/>
            <person name="Lee Y.J."/>
            <person name="Park B."/>
            <person name="Choi I.-G."/>
            <person name="Kim K.D."/>
        </authorList>
    </citation>
    <scope>NUCLEOTIDE SEQUENCE [LARGE SCALE GENOMIC DNA]</scope>
    <source>
        <strain evidence="2 3">NCTC11390</strain>
    </source>
</reference>
<dbReference type="Proteomes" id="UP000279972">
    <property type="component" value="Chromosome"/>
</dbReference>
<protein>
    <submittedName>
        <fullName evidence="2">Uncharacterized protein</fullName>
    </submittedName>
</protein>
<evidence type="ECO:0000313" key="3">
    <source>
        <dbReference type="Proteomes" id="UP000236262"/>
    </source>
</evidence>
<reference evidence="1 4" key="2">
    <citation type="submission" date="2018-11" db="EMBL/GenBank/DDBJ databases">
        <title>Proposal to divide the Flavobacteriaceae and reorganize its genera based on Amino Acid Identity values calculated from whole genome sequences.</title>
        <authorList>
            <person name="Nicholson A.C."/>
            <person name="Gulvik C.A."/>
            <person name="Whitney A.M."/>
            <person name="Humrighouse B.W."/>
            <person name="Bell M."/>
            <person name="Holmes B."/>
            <person name="Steigerwalt A.G."/>
            <person name="Villarma A."/>
            <person name="Sheth M."/>
            <person name="Batra D."/>
            <person name="Pryor J."/>
            <person name="Bernardet J.-F."/>
            <person name="Hugo C."/>
            <person name="Kampfer P."/>
            <person name="Newman J."/>
            <person name="McQuiston J.R."/>
        </authorList>
    </citation>
    <scope>NUCLEOTIDE SEQUENCE [LARGE SCALE GENOMIC DNA]</scope>
    <source>
        <strain evidence="1 4">KC_1864</strain>
    </source>
</reference>
<evidence type="ECO:0000313" key="4">
    <source>
        <dbReference type="Proteomes" id="UP000279972"/>
    </source>
</evidence>
<evidence type="ECO:0000313" key="1">
    <source>
        <dbReference type="EMBL" id="AZA82719.1"/>
    </source>
</evidence>
<dbReference type="EMBL" id="CP033924">
    <property type="protein sequence ID" value="AZA82719.1"/>
    <property type="molecule type" value="Genomic_DNA"/>
</dbReference>
<organism evidence="2 3">
    <name type="scientific">Chryseobacterium lactis</name>
    <dbReference type="NCBI Taxonomy" id="1241981"/>
    <lineage>
        <taxon>Bacteria</taxon>
        <taxon>Pseudomonadati</taxon>
        <taxon>Bacteroidota</taxon>
        <taxon>Flavobacteriia</taxon>
        <taxon>Flavobacteriales</taxon>
        <taxon>Weeksellaceae</taxon>
        <taxon>Chryseobacterium group</taxon>
        <taxon>Chryseobacterium</taxon>
    </lineage>
</organism>
<dbReference type="KEGG" id="clac:EG342_12910"/>
<accession>A0A3G6RDD5</accession>
<sequence length="165" mass="19160">MDHTFYLEKLRLAAAEVAEEKPDYNGLKLSVDIVLESAALKMYKPEWSSNPQSPIDAAGRIFFSIWISDKTLSEKKICYNIHALKLRELKAYKIAARNFAQDFRDEFLKYQEDWPNISVKYGPLTLMEGWVELNEDNIPQAVAQLIRKFLKINSIVDTVLIQYKK</sequence>
<dbReference type="EMBL" id="PPEH01000010">
    <property type="protein sequence ID" value="PNW11760.1"/>
    <property type="molecule type" value="Genomic_DNA"/>
</dbReference>
<evidence type="ECO:0000313" key="2">
    <source>
        <dbReference type="EMBL" id="PNW11760.1"/>
    </source>
</evidence>
<dbReference type="Proteomes" id="UP000236262">
    <property type="component" value="Unassembled WGS sequence"/>
</dbReference>